<dbReference type="AlphaFoldDB" id="A0A090GD96"/>
<evidence type="ECO:0000256" key="1">
    <source>
        <dbReference type="ARBA" id="ARBA00004240"/>
    </source>
</evidence>
<evidence type="ECO:0000256" key="2">
    <source>
        <dbReference type="ARBA" id="ARBA00004370"/>
    </source>
</evidence>
<sequence length="430" mass="46773">MSEGIVEILADGVSASQDTRVLDIVFVHGLGGDRFETWQTEPKSFWPRWLAAKFPNCRVFSFGFDSKKLAGFLTGEGASLHDLALTLADALLSREDAAPHTLFICHSLGGLIVKQLLRRCTESADSDYKDLGRSVVGIAFLGTPHQGAALASALDQLLRRFLSKQVKQLVDGEAVLVDLNDSFRSRANIQSITVRSYYETEKTGGVHIVDRVTANPGVLGSEPIAVQSDHIKICKPESETSPVFKSVCALIRKLLKDKPSPLGPGGAGSLDECSQSDGHACTDNTHPTDVLEGVSADILRDYEYFTTVAEDDRRDLAQKLTDAGRSYAIRDAKRKKERFNMALRRHIAQPAAVTRYTRLMSEVESRFNRHVARAIAAGACHATIDGIIQNDVISPCAALDSSKDEPMTAGLVDGALYYLAGNCHVAWDNG</sequence>
<dbReference type="EMBL" id="CCNE01000022">
    <property type="protein sequence ID" value="CDX57924.1"/>
    <property type="molecule type" value="Genomic_DNA"/>
</dbReference>
<evidence type="ECO:0000259" key="5">
    <source>
        <dbReference type="Pfam" id="PF20285"/>
    </source>
</evidence>
<name>A0A090GD96_MESPL</name>
<dbReference type="PANTHER" id="PTHR48182">
    <property type="entry name" value="PROTEIN SERAC1"/>
    <property type="match status" value="1"/>
</dbReference>
<dbReference type="InterPro" id="IPR046911">
    <property type="entry name" value="ABC-3C_CTD9"/>
</dbReference>
<dbReference type="Proteomes" id="UP000046122">
    <property type="component" value="Unassembled WGS sequence"/>
</dbReference>
<dbReference type="InterPro" id="IPR052374">
    <property type="entry name" value="SERAC1"/>
</dbReference>
<feature type="domain" description="ABC-three component systems C-terminal" evidence="5">
    <location>
        <begin position="315"/>
        <end position="427"/>
    </location>
</feature>
<dbReference type="SUPFAM" id="SSF53474">
    <property type="entry name" value="alpha/beta-Hydrolases"/>
    <property type="match status" value="1"/>
</dbReference>
<evidence type="ECO:0000256" key="4">
    <source>
        <dbReference type="ARBA" id="ARBA00023136"/>
    </source>
</evidence>
<evidence type="ECO:0000313" key="7">
    <source>
        <dbReference type="Proteomes" id="UP000046122"/>
    </source>
</evidence>
<keyword evidence="4" id="KW-0472">Membrane</keyword>
<gene>
    <name evidence="6" type="ORF">MPL3365_290008</name>
</gene>
<dbReference type="InterPro" id="IPR029058">
    <property type="entry name" value="AB_hydrolase_fold"/>
</dbReference>
<accession>A0A090GD96</accession>
<keyword evidence="3" id="KW-0256">Endoplasmic reticulum</keyword>
<proteinExistence type="predicted"/>
<reference evidence="6 7" key="1">
    <citation type="submission" date="2014-08" db="EMBL/GenBank/DDBJ databases">
        <authorList>
            <person name="Moulin Lionel"/>
        </authorList>
    </citation>
    <scope>NUCLEOTIDE SEQUENCE [LARGE SCALE GENOMIC DNA]</scope>
</reference>
<comment type="subcellular location">
    <subcellularLocation>
        <location evidence="1">Endoplasmic reticulum</location>
    </subcellularLocation>
    <subcellularLocation>
        <location evidence="2">Membrane</location>
    </subcellularLocation>
</comment>
<dbReference type="PANTHER" id="PTHR48182:SF2">
    <property type="entry name" value="PROTEIN SERAC1"/>
    <property type="match status" value="1"/>
</dbReference>
<organism evidence="6 7">
    <name type="scientific">Mesorhizobium plurifarium</name>
    <dbReference type="NCBI Taxonomy" id="69974"/>
    <lineage>
        <taxon>Bacteria</taxon>
        <taxon>Pseudomonadati</taxon>
        <taxon>Pseudomonadota</taxon>
        <taxon>Alphaproteobacteria</taxon>
        <taxon>Hyphomicrobiales</taxon>
        <taxon>Phyllobacteriaceae</taxon>
        <taxon>Mesorhizobium</taxon>
    </lineage>
</organism>
<dbReference type="Pfam" id="PF20285">
    <property type="entry name" value="CTD9"/>
    <property type="match status" value="1"/>
</dbReference>
<dbReference type="GO" id="GO:0016020">
    <property type="term" value="C:membrane"/>
    <property type="evidence" value="ECO:0007669"/>
    <property type="project" value="UniProtKB-SubCell"/>
</dbReference>
<dbReference type="Gene3D" id="3.40.50.1820">
    <property type="entry name" value="alpha/beta hydrolase"/>
    <property type="match status" value="1"/>
</dbReference>
<evidence type="ECO:0000313" key="6">
    <source>
        <dbReference type="EMBL" id="CDX57924.1"/>
    </source>
</evidence>
<protein>
    <recommendedName>
        <fullName evidence="5">ABC-three component systems C-terminal domain-containing protein</fullName>
    </recommendedName>
</protein>
<evidence type="ECO:0000256" key="3">
    <source>
        <dbReference type="ARBA" id="ARBA00022824"/>
    </source>
</evidence>